<reference evidence="2 5" key="1">
    <citation type="submission" date="2018-09" db="EMBL/GenBank/DDBJ databases">
        <title>Roseomonas sp. nov., isolated from feces of Tibetan antelopes in the Qinghai-Tibet plateau, China.</title>
        <authorList>
            <person name="Tian Z."/>
        </authorList>
    </citation>
    <scope>NUCLEOTIDE SEQUENCE [LARGE SCALE GENOMIC DNA]</scope>
    <source>
        <strain evidence="3 4">Z23</strain>
        <strain evidence="2 5">Z24</strain>
    </source>
</reference>
<name>A0A3A9J9U7_9PROT</name>
<dbReference type="Gene3D" id="3.30.70.100">
    <property type="match status" value="2"/>
</dbReference>
<evidence type="ECO:0000313" key="4">
    <source>
        <dbReference type="Proteomes" id="UP000274097"/>
    </source>
</evidence>
<dbReference type="Proteomes" id="UP000274097">
    <property type="component" value="Unassembled WGS sequence"/>
</dbReference>
<keyword evidence="4" id="KW-1185">Reference proteome</keyword>
<dbReference type="InterPro" id="IPR011008">
    <property type="entry name" value="Dimeric_a/b-barrel"/>
</dbReference>
<proteinExistence type="predicted"/>
<dbReference type="GO" id="GO:0016491">
    <property type="term" value="F:oxidoreductase activity"/>
    <property type="evidence" value="ECO:0007669"/>
    <property type="project" value="InterPro"/>
</dbReference>
<dbReference type="RefSeq" id="WP_120638454.1">
    <property type="nucleotide sequence ID" value="NZ_RAQU01000059.1"/>
</dbReference>
<dbReference type="InParanoid" id="A0A3A9J9U7"/>
<feature type="domain" description="EthD" evidence="1">
    <location>
        <begin position="132"/>
        <end position="218"/>
    </location>
</feature>
<dbReference type="EMBL" id="RFLX01000009">
    <property type="protein sequence ID" value="RMI20819.1"/>
    <property type="molecule type" value="Genomic_DNA"/>
</dbReference>
<evidence type="ECO:0000313" key="3">
    <source>
        <dbReference type="EMBL" id="RMI20819.1"/>
    </source>
</evidence>
<dbReference type="Pfam" id="PF07110">
    <property type="entry name" value="EthD"/>
    <property type="match status" value="2"/>
</dbReference>
<dbReference type="SUPFAM" id="SSF54909">
    <property type="entry name" value="Dimeric alpha+beta barrel"/>
    <property type="match status" value="2"/>
</dbReference>
<comment type="caution">
    <text evidence="2">The sequence shown here is derived from an EMBL/GenBank/DDBJ whole genome shotgun (WGS) entry which is preliminary data.</text>
</comment>
<dbReference type="AlphaFoldDB" id="A0A3A9J9U7"/>
<dbReference type="NCBIfam" id="TIGR02118">
    <property type="entry name" value="EthD family reductase"/>
    <property type="match status" value="2"/>
</dbReference>
<feature type="domain" description="EthD" evidence="1">
    <location>
        <begin position="15"/>
        <end position="98"/>
    </location>
</feature>
<evidence type="ECO:0000313" key="2">
    <source>
        <dbReference type="EMBL" id="RKK04027.1"/>
    </source>
</evidence>
<organism evidence="2 5">
    <name type="scientific">Teichococcus wenyumeiae</name>
    <dbReference type="NCBI Taxonomy" id="2478470"/>
    <lineage>
        <taxon>Bacteria</taxon>
        <taxon>Pseudomonadati</taxon>
        <taxon>Pseudomonadota</taxon>
        <taxon>Alphaproteobacteria</taxon>
        <taxon>Acetobacterales</taxon>
        <taxon>Roseomonadaceae</taxon>
        <taxon>Roseomonas</taxon>
    </lineage>
</organism>
<sequence>MGEIVIKSISFLARKPGMTREAFLDHWLNVHAPMWPTIPGLRGYVVNTIAQDHSRADVAGLGMAPFDGVAQLWYDDLEARAHAGASAEGRAWHADGGTIIGGIRTFVTEEQHVLPLAGPRPPIKALSIIQRRPDHSSEQFQRYWRDVHGPMAKEVPEVRGFTLSGIVEEQFRHDIEPLPMDGPVDGFAESWVDSLDARARMVASPESRTWFADGATFLGKVKTVVLAERVLLPPPR</sequence>
<dbReference type="Proteomes" id="UP000278036">
    <property type="component" value="Unassembled WGS sequence"/>
</dbReference>
<dbReference type="InterPro" id="IPR009799">
    <property type="entry name" value="EthD_dom"/>
</dbReference>
<protein>
    <submittedName>
        <fullName evidence="2">EthD family reductase</fullName>
    </submittedName>
</protein>
<dbReference type="EMBL" id="RAQU01000059">
    <property type="protein sequence ID" value="RKK04027.1"/>
    <property type="molecule type" value="Genomic_DNA"/>
</dbReference>
<evidence type="ECO:0000259" key="1">
    <source>
        <dbReference type="Pfam" id="PF07110"/>
    </source>
</evidence>
<accession>A0A3A9J9U7</accession>
<evidence type="ECO:0000313" key="5">
    <source>
        <dbReference type="Proteomes" id="UP000278036"/>
    </source>
</evidence>
<gene>
    <name evidence="2" type="ORF">D6Z83_11510</name>
    <name evidence="3" type="ORF">EBE87_13390</name>
</gene>